<accession>A0A6P1Y3L7</accession>
<protein>
    <recommendedName>
        <fullName evidence="1">Molybdopterin molybdenumtransferase</fullName>
        <ecNumber evidence="1">2.10.1.1</ecNumber>
    </recommendedName>
</protein>
<dbReference type="GO" id="GO:0046872">
    <property type="term" value="F:metal ion binding"/>
    <property type="evidence" value="ECO:0007669"/>
    <property type="project" value="UniProtKB-UniRule"/>
</dbReference>
<dbReference type="CDD" id="cd03522">
    <property type="entry name" value="MoeA_like"/>
    <property type="match status" value="1"/>
</dbReference>
<feature type="domain" description="MoaB/Mog" evidence="2">
    <location>
        <begin position="174"/>
        <end position="306"/>
    </location>
</feature>
<comment type="pathway">
    <text evidence="1">Cofactor biosynthesis; molybdopterin biosynthesis.</text>
</comment>
<evidence type="ECO:0000313" key="3">
    <source>
        <dbReference type="EMBL" id="QHX44124.1"/>
    </source>
</evidence>
<dbReference type="EC" id="2.10.1.1" evidence="1"/>
<keyword evidence="1" id="KW-0808">Transferase</keyword>
<dbReference type="SMART" id="SM00852">
    <property type="entry name" value="MoCF_biosynth"/>
    <property type="match status" value="1"/>
</dbReference>
<evidence type="ECO:0000256" key="1">
    <source>
        <dbReference type="RuleBase" id="RU365090"/>
    </source>
</evidence>
<dbReference type="SUPFAM" id="SSF53218">
    <property type="entry name" value="Molybdenum cofactor biosynthesis proteins"/>
    <property type="match status" value="1"/>
</dbReference>
<dbReference type="AlphaFoldDB" id="A0A6P1Y3L7"/>
<keyword evidence="1" id="KW-0460">Magnesium</keyword>
<reference evidence="3 4" key="1">
    <citation type="submission" date="2020-01" db="EMBL/GenBank/DDBJ databases">
        <title>Complete genome sequence of a human oral phylogroup 1 Treponema sp. strain ATCC 700766, originally isolated from periodontitis dental plaque.</title>
        <authorList>
            <person name="Chan Y."/>
            <person name="Huo Y.-B."/>
            <person name="Yu X.-L."/>
            <person name="Zeng H."/>
            <person name="Leung W.-K."/>
            <person name="Watt R.M."/>
        </authorList>
    </citation>
    <scope>NUCLEOTIDE SEQUENCE [LARGE SCALE GENOMIC DNA]</scope>
    <source>
        <strain evidence="3 4">OMZ 804</strain>
    </source>
</reference>
<comment type="catalytic activity">
    <reaction evidence="1">
        <text>adenylyl-molybdopterin + molybdate = Mo-molybdopterin + AMP + H(+)</text>
        <dbReference type="Rhea" id="RHEA:35047"/>
        <dbReference type="ChEBI" id="CHEBI:15378"/>
        <dbReference type="ChEBI" id="CHEBI:36264"/>
        <dbReference type="ChEBI" id="CHEBI:62727"/>
        <dbReference type="ChEBI" id="CHEBI:71302"/>
        <dbReference type="ChEBI" id="CHEBI:456215"/>
    </reaction>
</comment>
<dbReference type="Proteomes" id="UP000464374">
    <property type="component" value="Chromosome"/>
</dbReference>
<keyword evidence="1" id="KW-0501">Molybdenum cofactor biosynthesis</keyword>
<dbReference type="InterPro" id="IPR038987">
    <property type="entry name" value="MoeA-like"/>
</dbReference>
<dbReference type="InterPro" id="IPR001453">
    <property type="entry name" value="MoaB/Mog_dom"/>
</dbReference>
<dbReference type="PANTHER" id="PTHR10192:SF28">
    <property type="entry name" value="MOLYBDOPTERIN MOLYBDENUMTRANSFERASE"/>
    <property type="match status" value="1"/>
</dbReference>
<keyword evidence="1" id="KW-0500">Molybdenum</keyword>
<evidence type="ECO:0000259" key="2">
    <source>
        <dbReference type="SMART" id="SM00852"/>
    </source>
</evidence>
<comment type="similarity">
    <text evidence="1">Belongs to the MoeA family.</text>
</comment>
<sequence length="325" mass="34791">MKEIPLSEAVGHVLCHDLTQIIVGVSKDARFRKGHIVTEEDIPVLRSMGKEHLFVWEKTENLLHEDEGAEVLAAAAMGANLEKTSPKEGKIELKATVDGMLKIDTDRLFAINKLGKVMIATQRNYVPLKKGQTAAGMRVIPLLIEKEKMAEVAAIADAANPLMSIIPYSIKTCTILVTGHEVLTGVIKDTFAPVVQAKLAEYGVETLKTVNTGDDVETITAEIQKAIQAGSQMVLCTGGMSVDPDDKTPAAIRASGARIVSYGAPVLPGAMMLLAYAGDIPIAGLPGCVMYAKRTVFDRLLPRILAREPITVEDIALLGEGGLCP</sequence>
<dbReference type="PANTHER" id="PTHR10192">
    <property type="entry name" value="MOLYBDOPTERIN BIOSYNTHESIS PROTEIN"/>
    <property type="match status" value="1"/>
</dbReference>
<organism evidence="3 4">
    <name type="scientific">Treponema vincentii</name>
    <dbReference type="NCBI Taxonomy" id="69710"/>
    <lineage>
        <taxon>Bacteria</taxon>
        <taxon>Pseudomonadati</taxon>
        <taxon>Spirochaetota</taxon>
        <taxon>Spirochaetia</taxon>
        <taxon>Spirochaetales</taxon>
        <taxon>Treponemataceae</taxon>
        <taxon>Treponema</taxon>
    </lineage>
</organism>
<dbReference type="GO" id="GO:0006777">
    <property type="term" value="P:Mo-molybdopterin cofactor biosynthetic process"/>
    <property type="evidence" value="ECO:0007669"/>
    <property type="project" value="UniProtKB-UniRule"/>
</dbReference>
<keyword evidence="1" id="KW-0479">Metal-binding</keyword>
<dbReference type="UniPathway" id="UPA00344"/>
<dbReference type="KEGG" id="trz:GWP43_12450"/>
<comment type="function">
    <text evidence="1">Catalyzes the insertion of molybdate into adenylated molybdopterin with the concomitant release of AMP.</text>
</comment>
<dbReference type="GO" id="GO:0061599">
    <property type="term" value="F:molybdopterin molybdotransferase activity"/>
    <property type="evidence" value="ECO:0007669"/>
    <property type="project" value="UniProtKB-UniRule"/>
</dbReference>
<dbReference type="Gene3D" id="3.40.980.10">
    <property type="entry name" value="MoaB/Mog-like domain"/>
    <property type="match status" value="1"/>
</dbReference>
<dbReference type="Pfam" id="PF00994">
    <property type="entry name" value="MoCF_biosynth"/>
    <property type="match status" value="1"/>
</dbReference>
<name>A0A6P1Y3L7_9SPIR</name>
<comment type="cofactor">
    <cofactor evidence="1">
        <name>Mg(2+)</name>
        <dbReference type="ChEBI" id="CHEBI:18420"/>
    </cofactor>
</comment>
<proteinExistence type="inferred from homology"/>
<dbReference type="InterPro" id="IPR036425">
    <property type="entry name" value="MoaB/Mog-like_dom_sf"/>
</dbReference>
<dbReference type="EMBL" id="CP048020">
    <property type="protein sequence ID" value="QHX44124.1"/>
    <property type="molecule type" value="Genomic_DNA"/>
</dbReference>
<gene>
    <name evidence="3" type="ORF">GWP43_12450</name>
</gene>
<dbReference type="RefSeq" id="WP_162664410.1">
    <property type="nucleotide sequence ID" value="NZ_CP048020.1"/>
</dbReference>
<evidence type="ECO:0000313" key="4">
    <source>
        <dbReference type="Proteomes" id="UP000464374"/>
    </source>
</evidence>
<dbReference type="GO" id="GO:0005829">
    <property type="term" value="C:cytosol"/>
    <property type="evidence" value="ECO:0007669"/>
    <property type="project" value="TreeGrafter"/>
</dbReference>